<protein>
    <recommendedName>
        <fullName evidence="6">RING-type domain-containing protein</fullName>
    </recommendedName>
</protein>
<dbReference type="GO" id="GO:0072487">
    <property type="term" value="C:MSL complex"/>
    <property type="evidence" value="ECO:0007669"/>
    <property type="project" value="InterPro"/>
</dbReference>
<evidence type="ECO:0000256" key="1">
    <source>
        <dbReference type="ARBA" id="ARBA00022723"/>
    </source>
</evidence>
<evidence type="ECO:0000256" key="5">
    <source>
        <dbReference type="SAM" id="MobiDB-lite"/>
    </source>
</evidence>
<dbReference type="InterPro" id="IPR013083">
    <property type="entry name" value="Znf_RING/FYVE/PHD"/>
</dbReference>
<keyword evidence="2 4" id="KW-0863">Zinc-finger</keyword>
<dbReference type="Gene3D" id="3.30.40.10">
    <property type="entry name" value="Zinc/RING finger domain, C3HC4 (zinc finger)"/>
    <property type="match status" value="1"/>
</dbReference>
<dbReference type="InterPro" id="IPR032043">
    <property type="entry name" value="Msl2_Znf-RING"/>
</dbReference>
<accession>A0A182SEU9</accession>
<keyword evidence="3" id="KW-0862">Zinc</keyword>
<keyword evidence="1" id="KW-0479">Metal-binding</keyword>
<dbReference type="PANTHER" id="PTHR16048:SF3">
    <property type="entry name" value="E3 UBIQUITIN-PROTEIN LIGASE MSL2"/>
    <property type="match status" value="1"/>
</dbReference>
<feature type="compositionally biased region" description="Basic and acidic residues" evidence="5">
    <location>
        <begin position="386"/>
        <end position="395"/>
    </location>
</feature>
<dbReference type="AlphaFoldDB" id="A0A182SEU9"/>
<reference evidence="7" key="2">
    <citation type="submission" date="2020-05" db="UniProtKB">
        <authorList>
            <consortium name="EnsemblMetazoa"/>
        </authorList>
    </citation>
    <scope>IDENTIFICATION</scope>
    <source>
        <strain evidence="7">maculatus3</strain>
    </source>
</reference>
<feature type="compositionally biased region" description="Polar residues" evidence="5">
    <location>
        <begin position="204"/>
        <end position="214"/>
    </location>
</feature>
<proteinExistence type="predicted"/>
<feature type="region of interest" description="Disordered" evidence="5">
    <location>
        <begin position="190"/>
        <end position="218"/>
    </location>
</feature>
<dbReference type="Proteomes" id="UP000075901">
    <property type="component" value="Unassembled WGS sequence"/>
</dbReference>
<evidence type="ECO:0000313" key="8">
    <source>
        <dbReference type="Proteomes" id="UP000075901"/>
    </source>
</evidence>
<dbReference type="Pfam" id="PF16685">
    <property type="entry name" value="zf-RING_10"/>
    <property type="match status" value="1"/>
</dbReference>
<dbReference type="PANTHER" id="PTHR16048">
    <property type="entry name" value="MSL2-RELATED"/>
    <property type="match status" value="1"/>
</dbReference>
<feature type="region of interest" description="Disordered" evidence="5">
    <location>
        <begin position="328"/>
        <end position="395"/>
    </location>
</feature>
<dbReference type="VEuPathDB" id="VectorBase:AMAM005371"/>
<dbReference type="EnsemblMetazoa" id="AMAM005371-RA">
    <property type="protein sequence ID" value="AMAM005371-PA"/>
    <property type="gene ID" value="AMAM005371"/>
</dbReference>
<dbReference type="SUPFAM" id="SSF57850">
    <property type="entry name" value="RING/U-box"/>
    <property type="match status" value="1"/>
</dbReference>
<reference evidence="8" key="1">
    <citation type="submission" date="2013-09" db="EMBL/GenBank/DDBJ databases">
        <title>The Genome Sequence of Anopheles maculatus species B.</title>
        <authorList>
            <consortium name="The Broad Institute Genomics Platform"/>
            <person name="Neafsey D.E."/>
            <person name="Besansky N."/>
            <person name="Howell P."/>
            <person name="Walton C."/>
            <person name="Young S.K."/>
            <person name="Zeng Q."/>
            <person name="Gargeya S."/>
            <person name="Fitzgerald M."/>
            <person name="Haas B."/>
            <person name="Abouelleil A."/>
            <person name="Allen A.W."/>
            <person name="Alvarado L."/>
            <person name="Arachchi H.M."/>
            <person name="Berlin A.M."/>
            <person name="Chapman S.B."/>
            <person name="Gainer-Dewar J."/>
            <person name="Goldberg J."/>
            <person name="Griggs A."/>
            <person name="Gujja S."/>
            <person name="Hansen M."/>
            <person name="Howarth C."/>
            <person name="Imamovic A."/>
            <person name="Ireland A."/>
            <person name="Larimer J."/>
            <person name="McCowan C."/>
            <person name="Murphy C."/>
            <person name="Pearson M."/>
            <person name="Poon T.W."/>
            <person name="Priest M."/>
            <person name="Roberts A."/>
            <person name="Saif S."/>
            <person name="Shea T."/>
            <person name="Sisk P."/>
            <person name="Sykes S."/>
            <person name="Wortman J."/>
            <person name="Nusbaum C."/>
            <person name="Birren B."/>
        </authorList>
    </citation>
    <scope>NUCLEOTIDE SEQUENCE [LARGE SCALE GENOMIC DNA]</scope>
    <source>
        <strain evidence="8">maculatus3</strain>
    </source>
</reference>
<dbReference type="PROSITE" id="PS00518">
    <property type="entry name" value="ZF_RING_1"/>
    <property type="match status" value="1"/>
</dbReference>
<feature type="compositionally biased region" description="Low complexity" evidence="5">
    <location>
        <begin position="352"/>
        <end position="375"/>
    </location>
</feature>
<evidence type="ECO:0000256" key="3">
    <source>
        <dbReference type="ARBA" id="ARBA00022833"/>
    </source>
</evidence>
<evidence type="ECO:0000256" key="2">
    <source>
        <dbReference type="ARBA" id="ARBA00022771"/>
    </source>
</evidence>
<evidence type="ECO:0000313" key="7">
    <source>
        <dbReference type="EnsemblMetazoa" id="AMAM005371-PA"/>
    </source>
</evidence>
<evidence type="ECO:0000259" key="6">
    <source>
        <dbReference type="PROSITE" id="PS50089"/>
    </source>
</evidence>
<dbReference type="GO" id="GO:0061630">
    <property type="term" value="F:ubiquitin protein ligase activity"/>
    <property type="evidence" value="ECO:0007669"/>
    <property type="project" value="InterPro"/>
</dbReference>
<dbReference type="InterPro" id="IPR017907">
    <property type="entry name" value="Znf_RING_CS"/>
</dbReference>
<keyword evidence="8" id="KW-1185">Reference proteome</keyword>
<sequence>MNPTSLYITTSRLVFQGDIVGELQDLNRLLPYLRKSLSCAVCCKLLVEPHSPSTGDCQHHICRVCVGKHKKLKPACRFCKGLLQYRENTQLRLLLQCYKSICTFIRSRPVYADICKCAPTQPGGGTDGGASTSGGSSGTTPNSLMDLIDEGAAFVDDFKCNSGLSKSAYSILPCIFPPPVVTVQPTPTEPKPISVVPPSGPCCSKTTTNKSKPANKTARPDENLHLIRNMLPARTGPTIIHAESLANRPPSSTAAKSGAMVPSNVTNTPLLTQPIIKNSCVPTTPRIVNITTPQEIKFEAAPIKTVSSGTTMYSVLYAESGNKFTIKRKPDPVSAAKPSPNGGQPAKLGTMLSNATTAATTASTTNTASGLAGSSRSIIQPAKAVGGDEKSKMAT</sequence>
<feature type="domain" description="RING-type" evidence="6">
    <location>
        <begin position="39"/>
        <end position="80"/>
    </location>
</feature>
<dbReference type="GO" id="GO:0016567">
    <property type="term" value="P:protein ubiquitination"/>
    <property type="evidence" value="ECO:0007669"/>
    <property type="project" value="TreeGrafter"/>
</dbReference>
<dbReference type="PROSITE" id="PS50089">
    <property type="entry name" value="ZF_RING_2"/>
    <property type="match status" value="1"/>
</dbReference>
<dbReference type="InterPro" id="IPR001841">
    <property type="entry name" value="Znf_RING"/>
</dbReference>
<name>A0A182SEU9_9DIPT</name>
<organism evidence="7 8">
    <name type="scientific">Anopheles maculatus</name>
    <dbReference type="NCBI Taxonomy" id="74869"/>
    <lineage>
        <taxon>Eukaryota</taxon>
        <taxon>Metazoa</taxon>
        <taxon>Ecdysozoa</taxon>
        <taxon>Arthropoda</taxon>
        <taxon>Hexapoda</taxon>
        <taxon>Insecta</taxon>
        <taxon>Pterygota</taxon>
        <taxon>Neoptera</taxon>
        <taxon>Endopterygota</taxon>
        <taxon>Diptera</taxon>
        <taxon>Nematocera</taxon>
        <taxon>Culicoidea</taxon>
        <taxon>Culicidae</taxon>
        <taxon>Anophelinae</taxon>
        <taxon>Anopheles</taxon>
        <taxon>Anopheles maculatus group</taxon>
    </lineage>
</organism>
<dbReference type="InterPro" id="IPR037922">
    <property type="entry name" value="MSL2"/>
</dbReference>
<evidence type="ECO:0000256" key="4">
    <source>
        <dbReference type="PROSITE-ProRule" id="PRU00175"/>
    </source>
</evidence>
<dbReference type="GO" id="GO:0008270">
    <property type="term" value="F:zinc ion binding"/>
    <property type="evidence" value="ECO:0007669"/>
    <property type="project" value="UniProtKB-KW"/>
</dbReference>